<gene>
    <name evidence="4" type="ORF">ACEWY4_019534</name>
</gene>
<dbReference type="Proteomes" id="UP001591681">
    <property type="component" value="Unassembled WGS sequence"/>
</dbReference>
<evidence type="ECO:0000256" key="2">
    <source>
        <dbReference type="SAM" id="Phobius"/>
    </source>
</evidence>
<dbReference type="InterPro" id="IPR016186">
    <property type="entry name" value="C-type_lectin-like/link_sf"/>
</dbReference>
<evidence type="ECO:0000259" key="3">
    <source>
        <dbReference type="PROSITE" id="PS50041"/>
    </source>
</evidence>
<dbReference type="Gene3D" id="3.10.100.10">
    <property type="entry name" value="Mannose-Binding Protein A, subunit A"/>
    <property type="match status" value="1"/>
</dbReference>
<dbReference type="GO" id="GO:0030246">
    <property type="term" value="F:carbohydrate binding"/>
    <property type="evidence" value="ECO:0007669"/>
    <property type="project" value="UniProtKB-KW"/>
</dbReference>
<sequence length="254" mass="28853">MEDSEHYTSLHEFTEELTPRGASGVKRGAECLRGHTALVVSTVLLASLCANVALAILLFNRPATSTSAPQPPGQNMTDLSPMLKLQSLERRYNRLCKDYSNLGATCSSTVRKCSPCPEGWLQLEDKCYYFSPDKMDWEKSRDSCDSMGSHLAILYSHKQHDLLEVEAKKVGGFDYHFWIGLSDMETEGVWKWVDNRIVNDTYWNEWESEPNNHQSGGIHGEDCAVLDSRSKSWFDVPCNHIYKRICQMDAFDID</sequence>
<feature type="transmembrane region" description="Helical" evidence="2">
    <location>
        <begin position="36"/>
        <end position="59"/>
    </location>
</feature>
<keyword evidence="2" id="KW-0472">Membrane</keyword>
<keyword evidence="1" id="KW-0430">Lectin</keyword>
<protein>
    <recommendedName>
        <fullName evidence="3">C-type lectin domain-containing protein</fullName>
    </recommendedName>
</protein>
<dbReference type="InterPro" id="IPR001304">
    <property type="entry name" value="C-type_lectin-like"/>
</dbReference>
<dbReference type="InterPro" id="IPR016187">
    <property type="entry name" value="CTDL_fold"/>
</dbReference>
<feature type="domain" description="C-type lectin" evidence="3">
    <location>
        <begin position="123"/>
        <end position="247"/>
    </location>
</feature>
<name>A0ABD1JBA3_9TELE</name>
<reference evidence="4 5" key="1">
    <citation type="submission" date="2024-09" db="EMBL/GenBank/DDBJ databases">
        <title>A chromosome-level genome assembly of Gray's grenadier anchovy, Coilia grayii.</title>
        <authorList>
            <person name="Fu Z."/>
        </authorList>
    </citation>
    <scope>NUCLEOTIDE SEQUENCE [LARGE SCALE GENOMIC DNA]</scope>
    <source>
        <strain evidence="4">G4</strain>
        <tissue evidence="4">Muscle</tissue>
    </source>
</reference>
<dbReference type="AlphaFoldDB" id="A0ABD1JBA3"/>
<dbReference type="SUPFAM" id="SSF56436">
    <property type="entry name" value="C-type lectin-like"/>
    <property type="match status" value="1"/>
</dbReference>
<accession>A0ABD1JBA3</accession>
<dbReference type="InterPro" id="IPR033989">
    <property type="entry name" value="CD209-like_CTLD"/>
</dbReference>
<dbReference type="PANTHER" id="PTHR22803">
    <property type="entry name" value="MANNOSE, PHOSPHOLIPASE, LECTIN RECEPTOR RELATED"/>
    <property type="match status" value="1"/>
</dbReference>
<proteinExistence type="predicted"/>
<comment type="caution">
    <text evidence="4">The sequence shown here is derived from an EMBL/GenBank/DDBJ whole genome shotgun (WGS) entry which is preliminary data.</text>
</comment>
<dbReference type="InterPro" id="IPR050111">
    <property type="entry name" value="C-type_lectin/snaclec_domain"/>
</dbReference>
<dbReference type="CDD" id="cd03590">
    <property type="entry name" value="CLECT_DC-SIGN_like"/>
    <property type="match status" value="1"/>
</dbReference>
<dbReference type="EMBL" id="JBHFQA010000017">
    <property type="protein sequence ID" value="KAL2084016.1"/>
    <property type="molecule type" value="Genomic_DNA"/>
</dbReference>
<keyword evidence="2" id="KW-1133">Transmembrane helix</keyword>
<keyword evidence="5" id="KW-1185">Reference proteome</keyword>
<evidence type="ECO:0000256" key="1">
    <source>
        <dbReference type="ARBA" id="ARBA00022734"/>
    </source>
</evidence>
<dbReference type="SMART" id="SM00034">
    <property type="entry name" value="CLECT"/>
    <property type="match status" value="1"/>
</dbReference>
<organism evidence="4 5">
    <name type="scientific">Coilia grayii</name>
    <name type="common">Gray's grenadier anchovy</name>
    <dbReference type="NCBI Taxonomy" id="363190"/>
    <lineage>
        <taxon>Eukaryota</taxon>
        <taxon>Metazoa</taxon>
        <taxon>Chordata</taxon>
        <taxon>Craniata</taxon>
        <taxon>Vertebrata</taxon>
        <taxon>Euteleostomi</taxon>
        <taxon>Actinopterygii</taxon>
        <taxon>Neopterygii</taxon>
        <taxon>Teleostei</taxon>
        <taxon>Clupei</taxon>
        <taxon>Clupeiformes</taxon>
        <taxon>Clupeoidei</taxon>
        <taxon>Engraulidae</taxon>
        <taxon>Coilinae</taxon>
        <taxon>Coilia</taxon>
    </lineage>
</organism>
<dbReference type="Pfam" id="PF00059">
    <property type="entry name" value="Lectin_C"/>
    <property type="match status" value="1"/>
</dbReference>
<dbReference type="PROSITE" id="PS50041">
    <property type="entry name" value="C_TYPE_LECTIN_2"/>
    <property type="match status" value="1"/>
</dbReference>
<keyword evidence="2" id="KW-0812">Transmembrane</keyword>
<evidence type="ECO:0000313" key="5">
    <source>
        <dbReference type="Proteomes" id="UP001591681"/>
    </source>
</evidence>
<evidence type="ECO:0000313" key="4">
    <source>
        <dbReference type="EMBL" id="KAL2084016.1"/>
    </source>
</evidence>